<evidence type="ECO:0000256" key="8">
    <source>
        <dbReference type="ARBA" id="ARBA00023157"/>
    </source>
</evidence>
<gene>
    <name evidence="14" type="ORF">DIABBA_LOCUS3926</name>
</gene>
<organism evidence="14 15">
    <name type="scientific">Diabrotica balteata</name>
    <name type="common">Banded cucumber beetle</name>
    <dbReference type="NCBI Taxonomy" id="107213"/>
    <lineage>
        <taxon>Eukaryota</taxon>
        <taxon>Metazoa</taxon>
        <taxon>Ecdysozoa</taxon>
        <taxon>Arthropoda</taxon>
        <taxon>Hexapoda</taxon>
        <taxon>Insecta</taxon>
        <taxon>Pterygota</taxon>
        <taxon>Neoptera</taxon>
        <taxon>Endopterygota</taxon>
        <taxon>Coleoptera</taxon>
        <taxon>Polyphaga</taxon>
        <taxon>Cucujiformia</taxon>
        <taxon>Chrysomeloidea</taxon>
        <taxon>Chrysomelidae</taxon>
        <taxon>Galerucinae</taxon>
        <taxon>Diabroticina</taxon>
        <taxon>Diabroticites</taxon>
        <taxon>Diabrotica</taxon>
    </lineage>
</organism>
<comment type="similarity">
    <text evidence="2">Belongs to the glycosyl hydrolase 18 family. Chitinase class II subfamily.</text>
</comment>
<dbReference type="InterPro" id="IPR029070">
    <property type="entry name" value="Chitinase_insertion_sf"/>
</dbReference>
<evidence type="ECO:0000256" key="9">
    <source>
        <dbReference type="ARBA" id="ARBA00023277"/>
    </source>
</evidence>
<keyword evidence="11" id="KW-0624">Polysaccharide degradation</keyword>
<accession>A0A9N9X9E7</accession>
<dbReference type="InterPro" id="IPR050314">
    <property type="entry name" value="Glycosyl_Hydrlase_18"/>
</dbReference>
<dbReference type="FunFam" id="3.10.50.10:FF:000004">
    <property type="entry name" value="Chitinase 5"/>
    <property type="match status" value="1"/>
</dbReference>
<comment type="catalytic activity">
    <reaction evidence="1">
        <text>Random endo-hydrolysis of N-acetyl-beta-D-glucosaminide (1-&gt;4)-beta-linkages in chitin and chitodextrins.</text>
        <dbReference type="EC" id="3.2.1.14"/>
    </reaction>
</comment>
<dbReference type="GO" id="GO:0006032">
    <property type="term" value="P:chitin catabolic process"/>
    <property type="evidence" value="ECO:0007669"/>
    <property type="project" value="UniProtKB-KW"/>
</dbReference>
<dbReference type="GO" id="GO:0008061">
    <property type="term" value="F:chitin binding"/>
    <property type="evidence" value="ECO:0007669"/>
    <property type="project" value="UniProtKB-KW"/>
</dbReference>
<name>A0A9N9X9E7_DIABA</name>
<evidence type="ECO:0000256" key="3">
    <source>
        <dbReference type="ARBA" id="ARBA00012729"/>
    </source>
</evidence>
<keyword evidence="8" id="KW-1015">Disulfide bond</keyword>
<keyword evidence="5 12" id="KW-0732">Signal</keyword>
<evidence type="ECO:0000256" key="1">
    <source>
        <dbReference type="ARBA" id="ARBA00000822"/>
    </source>
</evidence>
<dbReference type="EMBL" id="OU898277">
    <property type="protein sequence ID" value="CAG9830202.1"/>
    <property type="molecule type" value="Genomic_DNA"/>
</dbReference>
<keyword evidence="9" id="KW-0119">Carbohydrate metabolism</keyword>
<dbReference type="Pfam" id="PF00704">
    <property type="entry name" value="Glyco_hydro_18"/>
    <property type="match status" value="1"/>
</dbReference>
<evidence type="ECO:0000256" key="10">
    <source>
        <dbReference type="ARBA" id="ARBA00023295"/>
    </source>
</evidence>
<keyword evidence="15" id="KW-1185">Reference proteome</keyword>
<evidence type="ECO:0000259" key="13">
    <source>
        <dbReference type="PROSITE" id="PS51910"/>
    </source>
</evidence>
<dbReference type="AlphaFoldDB" id="A0A9N9X9E7"/>
<dbReference type="SMART" id="SM00636">
    <property type="entry name" value="Glyco_18"/>
    <property type="match status" value="1"/>
</dbReference>
<feature type="domain" description="GH18" evidence="13">
    <location>
        <begin position="25"/>
        <end position="390"/>
    </location>
</feature>
<evidence type="ECO:0000256" key="4">
    <source>
        <dbReference type="ARBA" id="ARBA00022669"/>
    </source>
</evidence>
<keyword evidence="10" id="KW-0326">Glycosidase</keyword>
<dbReference type="Gene3D" id="3.20.20.80">
    <property type="entry name" value="Glycosidases"/>
    <property type="match status" value="1"/>
</dbReference>
<evidence type="ECO:0000256" key="6">
    <source>
        <dbReference type="ARBA" id="ARBA00022801"/>
    </source>
</evidence>
<dbReference type="GO" id="GO:0000272">
    <property type="term" value="P:polysaccharide catabolic process"/>
    <property type="evidence" value="ECO:0007669"/>
    <property type="project" value="UniProtKB-KW"/>
</dbReference>
<dbReference type="GO" id="GO:0008843">
    <property type="term" value="F:endochitinase activity"/>
    <property type="evidence" value="ECO:0007669"/>
    <property type="project" value="UniProtKB-EC"/>
</dbReference>
<evidence type="ECO:0000256" key="5">
    <source>
        <dbReference type="ARBA" id="ARBA00022729"/>
    </source>
</evidence>
<dbReference type="InterPro" id="IPR001223">
    <property type="entry name" value="Glyco_hydro18_cat"/>
</dbReference>
<protein>
    <recommendedName>
        <fullName evidence="3">chitinase</fullName>
        <ecNumber evidence="3">3.2.1.14</ecNumber>
    </recommendedName>
</protein>
<keyword evidence="4" id="KW-0147">Chitin-binding</keyword>
<dbReference type="OrthoDB" id="73875at2759"/>
<evidence type="ECO:0000256" key="7">
    <source>
        <dbReference type="ARBA" id="ARBA00023024"/>
    </source>
</evidence>
<evidence type="ECO:0000256" key="11">
    <source>
        <dbReference type="ARBA" id="ARBA00023326"/>
    </source>
</evidence>
<dbReference type="EC" id="3.2.1.14" evidence="3"/>
<evidence type="ECO:0000313" key="14">
    <source>
        <dbReference type="EMBL" id="CAG9830202.1"/>
    </source>
</evidence>
<dbReference type="SUPFAM" id="SSF54556">
    <property type="entry name" value="Chitinase insertion domain"/>
    <property type="match status" value="1"/>
</dbReference>
<dbReference type="InterPro" id="IPR011583">
    <property type="entry name" value="Chitinase_II/V-like_cat"/>
</dbReference>
<dbReference type="PANTHER" id="PTHR11177:SF360">
    <property type="entry name" value="CHITINASE 4-RELATED"/>
    <property type="match status" value="1"/>
</dbReference>
<dbReference type="GO" id="GO:0005576">
    <property type="term" value="C:extracellular region"/>
    <property type="evidence" value="ECO:0007669"/>
    <property type="project" value="TreeGrafter"/>
</dbReference>
<evidence type="ECO:0000313" key="15">
    <source>
        <dbReference type="Proteomes" id="UP001153709"/>
    </source>
</evidence>
<dbReference type="PROSITE" id="PS51910">
    <property type="entry name" value="GH18_2"/>
    <property type="match status" value="1"/>
</dbReference>
<sequence length="391" mass="44463">MKWNQLLSIFTLSHALFQIISAEKLKIVCYYFSEAYDRSDNGSYDISNIDPMLCTHLIYKYVDLTTLGEIVLRDDRIDKFNMNYFNGLKVKNPKLKTLVAIGGYNAGVTTFSIVAESKSIRSKFVRNALKFVQINNFDGIDFVWEYPTQRGGKPEDKKNFIELLKETKTVFATHGLLVSTVVSALASVVEQAYNVPYLNKYVDFINVRTFDFHNYTEGVVDHHAPLYPRIDTPSRYESVQFCVEYAINNWISLGADKKKLILGIPFYGRGFTLKNSGDTSVGAASIGPSKSGPYTDDKGYLGYNEIMEMGYREAFWEYIWDDVQKVPHTNKGDQWIGYDDERSVRIKTLFALESKLGGVMAWGIDTDDFRGSSGKINPLLNTINDVMKPHI</sequence>
<dbReference type="InterPro" id="IPR017853">
    <property type="entry name" value="GH"/>
</dbReference>
<keyword evidence="7" id="KW-0146">Chitin degradation</keyword>
<dbReference type="SUPFAM" id="SSF51445">
    <property type="entry name" value="(Trans)glycosidases"/>
    <property type="match status" value="1"/>
</dbReference>
<proteinExistence type="inferred from homology"/>
<evidence type="ECO:0000256" key="12">
    <source>
        <dbReference type="SAM" id="SignalP"/>
    </source>
</evidence>
<feature type="chain" id="PRO_5040155598" description="chitinase" evidence="12">
    <location>
        <begin position="23"/>
        <end position="391"/>
    </location>
</feature>
<evidence type="ECO:0000256" key="2">
    <source>
        <dbReference type="ARBA" id="ARBA00009121"/>
    </source>
</evidence>
<feature type="signal peptide" evidence="12">
    <location>
        <begin position="1"/>
        <end position="22"/>
    </location>
</feature>
<reference evidence="14" key="1">
    <citation type="submission" date="2022-01" db="EMBL/GenBank/DDBJ databases">
        <authorList>
            <person name="King R."/>
        </authorList>
    </citation>
    <scope>NUCLEOTIDE SEQUENCE</scope>
</reference>
<keyword evidence="6" id="KW-0378">Hydrolase</keyword>
<dbReference type="PANTHER" id="PTHR11177">
    <property type="entry name" value="CHITINASE"/>
    <property type="match status" value="1"/>
</dbReference>
<dbReference type="Proteomes" id="UP001153709">
    <property type="component" value="Chromosome 2"/>
</dbReference>
<dbReference type="Gene3D" id="3.10.50.10">
    <property type="match status" value="1"/>
</dbReference>